<keyword evidence="1" id="KW-1133">Transmembrane helix</keyword>
<comment type="caution">
    <text evidence="2">The sequence shown here is derived from an EMBL/GenBank/DDBJ whole genome shotgun (WGS) entry which is preliminary data.</text>
</comment>
<dbReference type="Proteomes" id="UP000050964">
    <property type="component" value="Unassembled WGS sequence"/>
</dbReference>
<gene>
    <name evidence="2" type="ORF">FD26_GL000406</name>
</gene>
<protein>
    <submittedName>
        <fullName evidence="2">Uncharacterized protein</fullName>
    </submittedName>
</protein>
<dbReference type="AlphaFoldDB" id="A0A837RIX6"/>
<evidence type="ECO:0000313" key="2">
    <source>
        <dbReference type="EMBL" id="KRK42667.1"/>
    </source>
</evidence>
<proteinExistence type="predicted"/>
<evidence type="ECO:0000256" key="1">
    <source>
        <dbReference type="SAM" id="Phobius"/>
    </source>
</evidence>
<keyword evidence="1" id="KW-0472">Membrane</keyword>
<keyword evidence="1" id="KW-0812">Transmembrane</keyword>
<name>A0A837RIX6_9LACO</name>
<feature type="transmembrane region" description="Helical" evidence="1">
    <location>
        <begin position="7"/>
        <end position="34"/>
    </location>
</feature>
<accession>A0A837RIX6</accession>
<dbReference type="EMBL" id="AZDB01000015">
    <property type="protein sequence ID" value="KRK42667.1"/>
    <property type="molecule type" value="Genomic_DNA"/>
</dbReference>
<evidence type="ECO:0000313" key="3">
    <source>
        <dbReference type="Proteomes" id="UP000050964"/>
    </source>
</evidence>
<reference evidence="2 3" key="1">
    <citation type="journal article" date="2015" name="Genome Announc.">
        <title>Expanding the biotechnology potential of lactobacilli through comparative genomics of 213 strains and associated genera.</title>
        <authorList>
            <person name="Sun Z."/>
            <person name="Harris H.M."/>
            <person name="McCann A."/>
            <person name="Guo C."/>
            <person name="Argimon S."/>
            <person name="Zhang W."/>
            <person name="Yang X."/>
            <person name="Jeffery I.B."/>
            <person name="Cooney J.C."/>
            <person name="Kagawa T.F."/>
            <person name="Liu W."/>
            <person name="Song Y."/>
            <person name="Salvetti E."/>
            <person name="Wrobel A."/>
            <person name="Rasinkangas P."/>
            <person name="Parkhill J."/>
            <person name="Rea M.C."/>
            <person name="O'Sullivan O."/>
            <person name="Ritari J."/>
            <person name="Douillard F.P."/>
            <person name="Paul Ross R."/>
            <person name="Yang R."/>
            <person name="Briner A.E."/>
            <person name="Felis G.E."/>
            <person name="de Vos W.M."/>
            <person name="Barrangou R."/>
            <person name="Klaenhammer T.R."/>
            <person name="Caufield P.W."/>
            <person name="Cui Y."/>
            <person name="Zhang H."/>
            <person name="O'Toole P.W."/>
        </authorList>
    </citation>
    <scope>NUCLEOTIDE SEQUENCE [LARGE SCALE GENOMIC DNA]</scope>
    <source>
        <strain evidence="2 3">JCM 15951</strain>
    </source>
</reference>
<organism evidence="2 3">
    <name type="scientific">Companilactobacillus crustorum JCM 15951</name>
    <dbReference type="NCBI Taxonomy" id="1423737"/>
    <lineage>
        <taxon>Bacteria</taxon>
        <taxon>Bacillati</taxon>
        <taxon>Bacillota</taxon>
        <taxon>Bacilli</taxon>
        <taxon>Lactobacillales</taxon>
        <taxon>Lactobacillaceae</taxon>
        <taxon>Companilactobacillus</taxon>
    </lineage>
</organism>
<sequence>MLGVLELGILVVALVVVEVVGGVSTVAGVLAVVLGTPGGLFSVDIDEETVAA</sequence>